<feature type="region of interest" description="Disordered" evidence="15">
    <location>
        <begin position="1"/>
        <end position="63"/>
    </location>
</feature>
<dbReference type="Pfam" id="PF00069">
    <property type="entry name" value="Pkinase"/>
    <property type="match status" value="2"/>
</dbReference>
<dbReference type="Gene3D" id="1.10.238.10">
    <property type="entry name" value="EF-hand"/>
    <property type="match status" value="1"/>
</dbReference>
<dbReference type="PROSITE" id="PS00108">
    <property type="entry name" value="PROTEIN_KINASE_ST"/>
    <property type="match status" value="1"/>
</dbReference>
<evidence type="ECO:0000256" key="13">
    <source>
        <dbReference type="ARBA" id="ARBA00048679"/>
    </source>
</evidence>
<evidence type="ECO:0000256" key="15">
    <source>
        <dbReference type="SAM" id="MobiDB-lite"/>
    </source>
</evidence>
<name>U6LVU7_EIMMA</name>
<feature type="region of interest" description="Disordered" evidence="15">
    <location>
        <begin position="800"/>
        <end position="826"/>
    </location>
</feature>
<feature type="domain" description="EF-hand" evidence="17">
    <location>
        <begin position="1580"/>
        <end position="1615"/>
    </location>
</feature>
<sequence length="1650" mass="173989">MAIKTVAVSPRTGNVHAPVPGNGAAGPNPEHAEARLAAAREVATTSSRSRNSSTSSNHGGHCDKQVRIMQHPRAAEATTIVAPEIPGGSAAEAAASAAATAAAVPKGEATSEATAETLAAAAASTPASASTGEASAAATDEAEGGAAESGSAAASRRGSVLGRSRISVEELQRLYGPDKRTNAQDCTYPLRVILSCKGLHAEFHPESGLSTGSTSKIFQHYVLKQRIGSGSWGEVFVAIERLSGIQRAVKRIPKSTPHAVAMAREEVALMREMDHPNIVKVFECYDDTAYFFVVMELCRGGELFDELAKTATSGGHLPDGRPRPRFSRQEAALIMYQVLSAAHCCHQHGICHRDIKPENFLLAEPGSLTLKLADFGLARRFSRRRSVPRRESLMDLVEAAVAAATPAAAPTTPSASAVLLAAPLTASGDAAEGEQTCKSQATEGAVAQQQQQQEEETMLLQSVAGTVCFAAPEVLRLSADLVQKTEEMRRQQQGGGTAAVQQDSEVGEQAEGSQQQLQQQQQQQLHPWGYDGERADAWSCGVMLYLLLCGELPFDGPDDAAVAYNVLHGKLKFTHPVWKEVSEETLELVIALLERDPNWRLLVGEALGSSFFSTDSWMGSASATPSRRTPACSFATATAALSSVAAAAAAGLGLPDAASTGPAAPASCADTKQTDAASSGCAGTLCRGTAGPVSPDASPAAAASEAAPETPAVGAADDKCRVANPSMAAAATARLLQRRLAGLHRILETCAAVAAAPTAAEVSACLASLPFSRGHSAVPKWPWEQKPATADTAIAAASDKRLDEAGEQQQQEQQGEQKEKQLQQQQAGIMGTRTRLNFLEDSSCYLCWCSNAFIGGRGSMSSNSCCSGGRSSNCNSSGRSCAAFSPAGDGLSGKSWSCATGCLSHPGGTSSASPDSCSCSRRFVSSSTNSSSSRNMCFGSSNYSSCKSAPPLSLRRRRYKITARALIDSMGGGVLRRNESSSPCSSKASSRRESSSPTDATLLPNGGDIWVQQGPPSSSPRSLVCSPFDAVGADAGAAVAGAAAATPATAAALAGATAAALTLAMQEAAAAGRGAQTVRHGEQQHPRQKQHQQDLQQDLQQEFLQVSLGELGETQVPRQREPHLHIPRRVALALHWLQALTLASDPSSSSSYSSNAAGLEGVGCLASIWSGHPEQQLLEQEGDFICTLGQQELHLLHYTVAAEELLRRLRAATQGPLLRRQALLALAVAARGSAPPSPCPSVGQQLLHLPHMWGDPFSNRCSNNNIQSCSSSRADFAAVGAGAEASCCSCRGARPLPACCCLCHSASNPRYLPGCSSHQTLGMLHASCSSSSSRQICQTGHLHSSSVGDVRTQQQQQRQHHWGDNHSSSMRCLKSSPCIPELQACSNSSSSTSGRLRGPRNEAGEELLRERRLLQLLFLSFDKDGDGLLSYRDFADGMLSLLLLSAILGQLALHPEEDAAQEQAAAALGLDTLMTQQQHNQQNQQQNLAQTQQQKEQDQPLEQVQHQQKQANDQPLEQVQQQQHQEQQQEEDVWVSWVSRWLVLHFELLLLGAEIDGDGSGAIELSEFLAATLDSSLLAAQPSLRKAAFRMLDRSGDGVLGLADLKACVKEKCLSREDSEALDLQLQAILSAGDVDGDGRVTLQRGPSSL</sequence>
<evidence type="ECO:0000313" key="19">
    <source>
        <dbReference type="Proteomes" id="UP000030763"/>
    </source>
</evidence>
<keyword evidence="4" id="KW-0808">Transferase</keyword>
<feature type="region of interest" description="Disordered" evidence="15">
    <location>
        <begin position="1477"/>
        <end position="1525"/>
    </location>
</feature>
<feature type="region of interest" description="Disordered" evidence="15">
    <location>
        <begin position="974"/>
        <end position="1007"/>
    </location>
</feature>
<dbReference type="SUPFAM" id="SSF47473">
    <property type="entry name" value="EF-hand"/>
    <property type="match status" value="1"/>
</dbReference>
<dbReference type="GO" id="GO:0005509">
    <property type="term" value="F:calcium ion binding"/>
    <property type="evidence" value="ECO:0007669"/>
    <property type="project" value="InterPro"/>
</dbReference>
<dbReference type="SUPFAM" id="SSF56112">
    <property type="entry name" value="Protein kinase-like (PK-like)"/>
    <property type="match status" value="1"/>
</dbReference>
<evidence type="ECO:0000256" key="14">
    <source>
        <dbReference type="PROSITE-ProRule" id="PRU10141"/>
    </source>
</evidence>
<evidence type="ECO:0000256" key="10">
    <source>
        <dbReference type="ARBA" id="ARBA00022840"/>
    </source>
</evidence>
<dbReference type="SMART" id="SM00054">
    <property type="entry name" value="EFh"/>
    <property type="match status" value="3"/>
</dbReference>
<keyword evidence="10 14" id="KW-0067">ATP-binding</keyword>
<feature type="compositionally biased region" description="Low complexity" evidence="15">
    <location>
        <begin position="1477"/>
        <end position="1505"/>
    </location>
</feature>
<feature type="region of interest" description="Disordered" evidence="15">
    <location>
        <begin position="115"/>
        <end position="159"/>
    </location>
</feature>
<keyword evidence="19" id="KW-1185">Reference proteome</keyword>
<dbReference type="OrthoDB" id="1738954at2759"/>
<dbReference type="InterPro" id="IPR011009">
    <property type="entry name" value="Kinase-like_dom_sf"/>
</dbReference>
<dbReference type="SMART" id="SM00220">
    <property type="entry name" value="S_TKc"/>
    <property type="match status" value="1"/>
</dbReference>
<dbReference type="PANTHER" id="PTHR24349">
    <property type="entry name" value="SERINE/THREONINE-PROTEIN KINASE"/>
    <property type="match status" value="1"/>
</dbReference>
<dbReference type="Gene3D" id="3.30.200.20">
    <property type="entry name" value="Phosphorylase Kinase, domain 1"/>
    <property type="match status" value="1"/>
</dbReference>
<dbReference type="PROSITE" id="PS00107">
    <property type="entry name" value="PROTEIN_KINASE_ATP"/>
    <property type="match status" value="1"/>
</dbReference>
<evidence type="ECO:0000259" key="16">
    <source>
        <dbReference type="PROSITE" id="PS50011"/>
    </source>
</evidence>
<gene>
    <name evidence="18" type="ORF">EMWEY_00014070</name>
</gene>
<dbReference type="InterPro" id="IPR017441">
    <property type="entry name" value="Protein_kinase_ATP_BS"/>
</dbReference>
<feature type="region of interest" description="Disordered" evidence="15">
    <location>
        <begin position="1348"/>
        <end position="1369"/>
    </location>
</feature>
<keyword evidence="7 14" id="KW-0547">Nucleotide-binding</keyword>
<feature type="region of interest" description="Disordered" evidence="15">
    <location>
        <begin position="1072"/>
        <end position="1096"/>
    </location>
</feature>
<dbReference type="GO" id="GO:0005524">
    <property type="term" value="F:ATP binding"/>
    <property type="evidence" value="ECO:0007669"/>
    <property type="project" value="UniProtKB-UniRule"/>
</dbReference>
<dbReference type="InterPro" id="IPR050205">
    <property type="entry name" value="CDPK_Ser/Thr_kinases"/>
</dbReference>
<feature type="compositionally biased region" description="Low complexity" evidence="15">
    <location>
        <begin position="115"/>
        <end position="155"/>
    </location>
</feature>
<feature type="domain" description="EF-hand" evidence="17">
    <location>
        <begin position="1409"/>
        <end position="1444"/>
    </location>
</feature>
<feature type="region of interest" description="Disordered" evidence="15">
    <location>
        <begin position="486"/>
        <end position="525"/>
    </location>
</feature>
<keyword evidence="3" id="KW-0723">Serine/threonine-protein kinase</keyword>
<protein>
    <recommendedName>
        <fullName evidence="2">non-specific serine/threonine protein kinase</fullName>
        <ecNumber evidence="2">2.7.11.1</ecNumber>
    </recommendedName>
</protein>
<feature type="compositionally biased region" description="Low complexity" evidence="15">
    <location>
        <begin position="514"/>
        <end position="525"/>
    </location>
</feature>
<organism evidence="18 19">
    <name type="scientific">Eimeria maxima</name>
    <name type="common">Coccidian parasite</name>
    <dbReference type="NCBI Taxonomy" id="5804"/>
    <lineage>
        <taxon>Eukaryota</taxon>
        <taxon>Sar</taxon>
        <taxon>Alveolata</taxon>
        <taxon>Apicomplexa</taxon>
        <taxon>Conoidasida</taxon>
        <taxon>Coccidia</taxon>
        <taxon>Eucoccidiorida</taxon>
        <taxon>Eimeriorina</taxon>
        <taxon>Eimeriidae</taxon>
        <taxon>Eimeria</taxon>
    </lineage>
</organism>
<comment type="catalytic activity">
    <reaction evidence="13">
        <text>L-seryl-[protein] + ATP = O-phospho-L-seryl-[protein] + ADP + H(+)</text>
        <dbReference type="Rhea" id="RHEA:17989"/>
        <dbReference type="Rhea" id="RHEA-COMP:9863"/>
        <dbReference type="Rhea" id="RHEA-COMP:11604"/>
        <dbReference type="ChEBI" id="CHEBI:15378"/>
        <dbReference type="ChEBI" id="CHEBI:29999"/>
        <dbReference type="ChEBI" id="CHEBI:30616"/>
        <dbReference type="ChEBI" id="CHEBI:83421"/>
        <dbReference type="ChEBI" id="CHEBI:456216"/>
        <dbReference type="EC" id="2.7.11.1"/>
    </reaction>
</comment>
<feature type="compositionally biased region" description="Polar residues" evidence="15">
    <location>
        <begin position="1506"/>
        <end position="1515"/>
    </location>
</feature>
<keyword evidence="8 18" id="KW-0418">Kinase</keyword>
<dbReference type="Gene3D" id="1.10.510.10">
    <property type="entry name" value="Transferase(Phosphotransferase) domain 1"/>
    <property type="match status" value="1"/>
</dbReference>
<comment type="similarity">
    <text evidence="11">Belongs to the protein kinase superfamily. Ser/Thr protein kinase family. CDPK subfamily.</text>
</comment>
<keyword evidence="5" id="KW-0479">Metal-binding</keyword>
<evidence type="ECO:0000256" key="8">
    <source>
        <dbReference type="ARBA" id="ARBA00022777"/>
    </source>
</evidence>
<dbReference type="PROSITE" id="PS50222">
    <property type="entry name" value="EF_HAND_2"/>
    <property type="match status" value="2"/>
</dbReference>
<dbReference type="Proteomes" id="UP000030763">
    <property type="component" value="Unassembled WGS sequence"/>
</dbReference>
<evidence type="ECO:0000256" key="6">
    <source>
        <dbReference type="ARBA" id="ARBA00022737"/>
    </source>
</evidence>
<evidence type="ECO:0000256" key="3">
    <source>
        <dbReference type="ARBA" id="ARBA00022527"/>
    </source>
</evidence>
<evidence type="ECO:0000256" key="12">
    <source>
        <dbReference type="ARBA" id="ARBA00047899"/>
    </source>
</evidence>
<evidence type="ECO:0000256" key="9">
    <source>
        <dbReference type="ARBA" id="ARBA00022837"/>
    </source>
</evidence>
<evidence type="ECO:0000256" key="1">
    <source>
        <dbReference type="ARBA" id="ARBA00001946"/>
    </source>
</evidence>
<feature type="domain" description="Protein kinase" evidence="16">
    <location>
        <begin position="221"/>
        <end position="612"/>
    </location>
</feature>
<evidence type="ECO:0000256" key="2">
    <source>
        <dbReference type="ARBA" id="ARBA00012513"/>
    </source>
</evidence>
<evidence type="ECO:0000256" key="11">
    <source>
        <dbReference type="ARBA" id="ARBA00024334"/>
    </source>
</evidence>
<dbReference type="FunFam" id="3.30.200.20:FF:000315">
    <property type="entry name" value="Calcium-dependent protein kinase 3"/>
    <property type="match status" value="1"/>
</dbReference>
<dbReference type="RefSeq" id="XP_013332692.1">
    <property type="nucleotide sequence ID" value="XM_013477238.1"/>
</dbReference>
<dbReference type="CDD" id="cd00051">
    <property type="entry name" value="EFh"/>
    <property type="match status" value="1"/>
</dbReference>
<feature type="compositionally biased region" description="Low complexity" evidence="15">
    <location>
        <begin position="15"/>
        <end position="57"/>
    </location>
</feature>
<evidence type="ECO:0000256" key="5">
    <source>
        <dbReference type="ARBA" id="ARBA00022723"/>
    </source>
</evidence>
<accession>U6LVU7</accession>
<dbReference type="InterPro" id="IPR008271">
    <property type="entry name" value="Ser/Thr_kinase_AS"/>
</dbReference>
<reference evidence="18" key="1">
    <citation type="submission" date="2013-10" db="EMBL/GenBank/DDBJ databases">
        <title>Genomic analysis of the causative agents of coccidiosis in chickens.</title>
        <authorList>
            <person name="Reid A.J."/>
            <person name="Blake D."/>
            <person name="Billington K."/>
            <person name="Browne H."/>
            <person name="Dunn M."/>
            <person name="Hung S."/>
            <person name="Kawahara F."/>
            <person name="Miranda-Saavedra D."/>
            <person name="Mourier T."/>
            <person name="Nagra H."/>
            <person name="Otto T.D."/>
            <person name="Rawlings N."/>
            <person name="Sanchez A."/>
            <person name="Sanders M."/>
            <person name="Subramaniam C."/>
            <person name="Tay Y."/>
            <person name="Dear P."/>
            <person name="Doerig C."/>
            <person name="Gruber A."/>
            <person name="Parkinson J."/>
            <person name="Shirley M."/>
            <person name="Wan K.L."/>
            <person name="Berriman M."/>
            <person name="Tomley F."/>
            <person name="Pain A."/>
        </authorList>
    </citation>
    <scope>NUCLEOTIDE SEQUENCE [LARGE SCALE GENOMIC DNA]</scope>
    <source>
        <strain evidence="18">Weybridge</strain>
    </source>
</reference>
<dbReference type="InterPro" id="IPR002048">
    <property type="entry name" value="EF_hand_dom"/>
</dbReference>
<keyword evidence="9" id="KW-0106">Calcium</keyword>
<reference evidence="18" key="2">
    <citation type="submission" date="2013-10" db="EMBL/GenBank/DDBJ databases">
        <authorList>
            <person name="Aslett M."/>
        </authorList>
    </citation>
    <scope>NUCLEOTIDE SEQUENCE [LARGE SCALE GENOMIC DNA]</scope>
    <source>
        <strain evidence="18">Weybridge</strain>
    </source>
</reference>
<dbReference type="EMBL" id="HG718776">
    <property type="protein sequence ID" value="CDJ56042.1"/>
    <property type="molecule type" value="Genomic_DNA"/>
</dbReference>
<dbReference type="PROSITE" id="PS50011">
    <property type="entry name" value="PROTEIN_KINASE_DOM"/>
    <property type="match status" value="1"/>
</dbReference>
<dbReference type="InterPro" id="IPR018247">
    <property type="entry name" value="EF_Hand_1_Ca_BS"/>
</dbReference>
<evidence type="ECO:0000313" key="18">
    <source>
        <dbReference type="EMBL" id="CDJ56042.1"/>
    </source>
</evidence>
<dbReference type="GeneID" id="25335393"/>
<keyword evidence="6" id="KW-0677">Repeat</keyword>
<dbReference type="PROSITE" id="PS00018">
    <property type="entry name" value="EF_HAND_1"/>
    <property type="match status" value="3"/>
</dbReference>
<dbReference type="EC" id="2.7.11.1" evidence="2"/>
<comment type="catalytic activity">
    <reaction evidence="12">
        <text>L-threonyl-[protein] + ATP = O-phospho-L-threonyl-[protein] + ADP + H(+)</text>
        <dbReference type="Rhea" id="RHEA:46608"/>
        <dbReference type="Rhea" id="RHEA-COMP:11060"/>
        <dbReference type="Rhea" id="RHEA-COMP:11605"/>
        <dbReference type="ChEBI" id="CHEBI:15378"/>
        <dbReference type="ChEBI" id="CHEBI:30013"/>
        <dbReference type="ChEBI" id="CHEBI:30616"/>
        <dbReference type="ChEBI" id="CHEBI:61977"/>
        <dbReference type="ChEBI" id="CHEBI:456216"/>
        <dbReference type="EC" id="2.7.11.1"/>
    </reaction>
</comment>
<dbReference type="InterPro" id="IPR011992">
    <property type="entry name" value="EF-hand-dom_pair"/>
</dbReference>
<evidence type="ECO:0000256" key="7">
    <source>
        <dbReference type="ARBA" id="ARBA00022741"/>
    </source>
</evidence>
<comment type="cofactor">
    <cofactor evidence="1">
        <name>Mg(2+)</name>
        <dbReference type="ChEBI" id="CHEBI:18420"/>
    </cofactor>
</comment>
<dbReference type="VEuPathDB" id="ToxoDB:EMWEY_00014070"/>
<dbReference type="OMA" id="SCATGCL"/>
<evidence type="ECO:0000256" key="4">
    <source>
        <dbReference type="ARBA" id="ARBA00022679"/>
    </source>
</evidence>
<proteinExistence type="inferred from homology"/>
<feature type="binding site" evidence="14">
    <location>
        <position position="250"/>
    </location>
    <ligand>
        <name>ATP</name>
        <dbReference type="ChEBI" id="CHEBI:30616"/>
    </ligand>
</feature>
<dbReference type="GO" id="GO:0004674">
    <property type="term" value="F:protein serine/threonine kinase activity"/>
    <property type="evidence" value="ECO:0007669"/>
    <property type="project" value="UniProtKB-KW"/>
</dbReference>
<evidence type="ECO:0000259" key="17">
    <source>
        <dbReference type="PROSITE" id="PS50222"/>
    </source>
</evidence>
<dbReference type="InterPro" id="IPR000719">
    <property type="entry name" value="Prot_kinase_dom"/>
</dbReference>